<accession>D8UC69</accession>
<dbReference type="STRING" id="3068.D8UC69"/>
<dbReference type="RefSeq" id="XP_002956293.1">
    <property type="nucleotide sequence ID" value="XM_002956247.1"/>
</dbReference>
<dbReference type="KEGG" id="vcn:VOLCADRAFT_97224"/>
<dbReference type="PANTHER" id="PTHR43135:SF3">
    <property type="entry name" value="ALPHA-D-RIBOSE 1-METHYLPHOSPHONATE 5-TRIPHOSPHATE DIPHOSPHATASE"/>
    <property type="match status" value="1"/>
</dbReference>
<dbReference type="OrthoDB" id="194468at2759"/>
<dbReference type="Pfam" id="PF01979">
    <property type="entry name" value="Amidohydro_1"/>
    <property type="match status" value="1"/>
</dbReference>
<feature type="domain" description="Amidohydrolase-related" evidence="2">
    <location>
        <begin position="238"/>
        <end position="316"/>
    </location>
</feature>
<dbReference type="SUPFAM" id="SSF51556">
    <property type="entry name" value="Metallo-dependent hydrolases"/>
    <property type="match status" value="1"/>
</dbReference>
<feature type="compositionally biased region" description="Acidic residues" evidence="1">
    <location>
        <begin position="176"/>
        <end position="212"/>
    </location>
</feature>
<evidence type="ECO:0000256" key="1">
    <source>
        <dbReference type="SAM" id="MobiDB-lite"/>
    </source>
</evidence>
<evidence type="ECO:0000313" key="4">
    <source>
        <dbReference type="Proteomes" id="UP000001058"/>
    </source>
</evidence>
<feature type="compositionally biased region" description="Acidic residues" evidence="1">
    <location>
        <begin position="158"/>
        <end position="167"/>
    </location>
</feature>
<proteinExistence type="predicted"/>
<organism evidence="4">
    <name type="scientific">Volvox carteri f. nagariensis</name>
    <dbReference type="NCBI Taxonomy" id="3068"/>
    <lineage>
        <taxon>Eukaryota</taxon>
        <taxon>Viridiplantae</taxon>
        <taxon>Chlorophyta</taxon>
        <taxon>core chlorophytes</taxon>
        <taxon>Chlorophyceae</taxon>
        <taxon>CS clade</taxon>
        <taxon>Chlamydomonadales</taxon>
        <taxon>Volvocaceae</taxon>
        <taxon>Volvox</taxon>
    </lineage>
</organism>
<protein>
    <recommendedName>
        <fullName evidence="2">Amidohydrolase-related domain-containing protein</fullName>
    </recommendedName>
</protein>
<sequence>MVGILPFKSQQPVWSPGVMASLLGVGMSAYDWRTFCDAALRTVPYVHCVVARSSGPPAPKKPRLHSDSQMPPTPAAVDAAATGGPDPAMSLQPAAAASSPPQEFSLLLTNCRVLDVAAGNYLEGLQSVLLQGGLIREVRPMGHAGATTTVMVAAAESADAESADAESADAKSADAESADAESADAESADAESADAESADAESADAESADAEAEAGIAPIEGFRTHPPTAVEVDCGGAVLMPGLCDAHVHCTAVTANLAGLMSLPESYVSTKAAHILAGMLARGFTTVRDAGGADFGLAQAVEEGLVLGPRILFTGPPSPPDVAPQGLRSLSIADKAKVPMCFGSDLLGNMHPAQVRHRTAPLRYGTISGVS</sequence>
<feature type="region of interest" description="Disordered" evidence="1">
    <location>
        <begin position="54"/>
        <end position="96"/>
    </location>
</feature>
<dbReference type="EMBL" id="GL378380">
    <property type="protein sequence ID" value="EFJ42642.1"/>
    <property type="molecule type" value="Genomic_DNA"/>
</dbReference>
<reference evidence="3 4" key="1">
    <citation type="journal article" date="2010" name="Science">
        <title>Genomic analysis of organismal complexity in the multicellular green alga Volvox carteri.</title>
        <authorList>
            <person name="Prochnik S.E."/>
            <person name="Umen J."/>
            <person name="Nedelcu A.M."/>
            <person name="Hallmann A."/>
            <person name="Miller S.M."/>
            <person name="Nishii I."/>
            <person name="Ferris P."/>
            <person name="Kuo A."/>
            <person name="Mitros T."/>
            <person name="Fritz-Laylin L.K."/>
            <person name="Hellsten U."/>
            <person name="Chapman J."/>
            <person name="Simakov O."/>
            <person name="Rensing S.A."/>
            <person name="Terry A."/>
            <person name="Pangilinan J."/>
            <person name="Kapitonov V."/>
            <person name="Jurka J."/>
            <person name="Salamov A."/>
            <person name="Shapiro H."/>
            <person name="Schmutz J."/>
            <person name="Grimwood J."/>
            <person name="Lindquist E."/>
            <person name="Lucas S."/>
            <person name="Grigoriev I.V."/>
            <person name="Schmitt R."/>
            <person name="Kirk D."/>
            <person name="Rokhsar D.S."/>
        </authorList>
    </citation>
    <scope>NUCLEOTIDE SEQUENCE [LARGE SCALE GENOMIC DNA]</scope>
    <source>
        <strain evidence="4">f. Nagariensis / Eve</strain>
    </source>
</reference>
<dbReference type="Gene3D" id="3.20.20.140">
    <property type="entry name" value="Metal-dependent hydrolases"/>
    <property type="match status" value="1"/>
</dbReference>
<evidence type="ECO:0000259" key="2">
    <source>
        <dbReference type="Pfam" id="PF01979"/>
    </source>
</evidence>
<dbReference type="InterPro" id="IPR006680">
    <property type="entry name" value="Amidohydro-rel"/>
</dbReference>
<dbReference type="GeneID" id="9619126"/>
<dbReference type="Proteomes" id="UP000001058">
    <property type="component" value="Unassembled WGS sequence"/>
</dbReference>
<name>D8UC69_VOLCA</name>
<dbReference type="InParanoid" id="D8UC69"/>
<dbReference type="GO" id="GO:0016787">
    <property type="term" value="F:hydrolase activity"/>
    <property type="evidence" value="ECO:0007669"/>
    <property type="project" value="InterPro"/>
</dbReference>
<keyword evidence="4" id="KW-1185">Reference proteome</keyword>
<dbReference type="InterPro" id="IPR051781">
    <property type="entry name" value="Metallo-dep_Hydrolase"/>
</dbReference>
<evidence type="ECO:0000313" key="3">
    <source>
        <dbReference type="EMBL" id="EFJ42642.1"/>
    </source>
</evidence>
<dbReference type="InterPro" id="IPR032466">
    <property type="entry name" value="Metal_Hydrolase"/>
</dbReference>
<gene>
    <name evidence="3" type="ORF">VOLCADRAFT_97224</name>
</gene>
<feature type="region of interest" description="Disordered" evidence="1">
    <location>
        <begin position="157"/>
        <end position="212"/>
    </location>
</feature>
<feature type="compositionally biased region" description="Low complexity" evidence="1">
    <location>
        <begin position="75"/>
        <end position="96"/>
    </location>
</feature>
<dbReference type="PANTHER" id="PTHR43135">
    <property type="entry name" value="ALPHA-D-RIBOSE 1-METHYLPHOSPHONATE 5-TRIPHOSPHATE DIPHOSPHATASE"/>
    <property type="match status" value="1"/>
</dbReference>
<dbReference type="AlphaFoldDB" id="D8UC69"/>